<reference evidence="1 2" key="1">
    <citation type="submission" date="2019-01" db="EMBL/GenBank/DDBJ databases">
        <title>Florfenicol resistance in Enterobacteriaceae and whole-genome sequence analysis of florfenicol-resistant Leclercia adecarboxylata strain R25.</title>
        <authorList>
            <person name="Bao Q."/>
            <person name="Ying Y."/>
        </authorList>
    </citation>
    <scope>NUCLEOTIDE SEQUENCE [LARGE SCALE GENOMIC DNA]</scope>
    <source>
        <strain evidence="1 2">R25</strain>
    </source>
</reference>
<dbReference type="Proteomes" id="UP000317812">
    <property type="component" value="Chromosome"/>
</dbReference>
<protein>
    <submittedName>
        <fullName evidence="1">Uncharacterized protein</fullName>
    </submittedName>
</protein>
<accession>A0AAP9D9K6</accession>
<dbReference type="RefSeq" id="WP_142486335.1">
    <property type="nucleotide sequence ID" value="NZ_CP035382.1"/>
</dbReference>
<gene>
    <name evidence="1" type="ORF">ES815_01780</name>
</gene>
<organism evidence="1 2">
    <name type="scientific">Leclercia adecarboxylata</name>
    <dbReference type="NCBI Taxonomy" id="83655"/>
    <lineage>
        <taxon>Bacteria</taxon>
        <taxon>Pseudomonadati</taxon>
        <taxon>Pseudomonadota</taxon>
        <taxon>Gammaproteobacteria</taxon>
        <taxon>Enterobacterales</taxon>
        <taxon>Enterobacteriaceae</taxon>
        <taxon>Leclercia</taxon>
    </lineage>
</organism>
<evidence type="ECO:0000313" key="2">
    <source>
        <dbReference type="Proteomes" id="UP000317812"/>
    </source>
</evidence>
<name>A0AAP9D9K6_9ENTR</name>
<sequence>MVFDQEYAQRFIVNASLPSKPELFGIDKGMGMPDLKTSSKQSLVVGSNVVSFMAGVEAELRQAITDSSLFAQLAAAKSVNADPDPLKFFDAYFTNLAVLGWVIEEKESMELHYEGDTLDVHQAIIGVITSFLSPVAGAVEAVLAVLNGLRSMTNHAPFITLFNQQSRHDNIGRFQFTCIYSRPNQGLTASAMAFSLRADNTLTQVLFFKLQKGQASLRQRTGVLSIDAYAMKTLQSQLKAKLGAYRSAYIANVELGTL</sequence>
<dbReference type="EMBL" id="CP035382">
    <property type="protein sequence ID" value="QDK17101.1"/>
    <property type="molecule type" value="Genomic_DNA"/>
</dbReference>
<dbReference type="AlphaFoldDB" id="A0AAP9D9K6"/>
<evidence type="ECO:0000313" key="1">
    <source>
        <dbReference type="EMBL" id="QDK17101.1"/>
    </source>
</evidence>
<proteinExistence type="predicted"/>